<dbReference type="PROSITE" id="PS00216">
    <property type="entry name" value="SUGAR_TRANSPORT_1"/>
    <property type="match status" value="1"/>
</dbReference>
<gene>
    <name evidence="6" type="primary">WBGene00279090</name>
</gene>
<dbReference type="InterPro" id="IPR036259">
    <property type="entry name" value="MFS_trans_sf"/>
</dbReference>
<dbReference type="GO" id="GO:0016020">
    <property type="term" value="C:membrane"/>
    <property type="evidence" value="ECO:0000318"/>
    <property type="project" value="GO_Central"/>
</dbReference>
<dbReference type="InterPro" id="IPR020846">
    <property type="entry name" value="MFS_dom"/>
</dbReference>
<dbReference type="Proteomes" id="UP000005239">
    <property type="component" value="Unassembled WGS sequence"/>
</dbReference>
<evidence type="ECO:0000256" key="2">
    <source>
        <dbReference type="ARBA" id="ARBA00022448"/>
    </source>
</evidence>
<dbReference type="PROSITE" id="PS50850">
    <property type="entry name" value="MFS"/>
    <property type="match status" value="1"/>
</dbReference>
<evidence type="ECO:0000256" key="4">
    <source>
        <dbReference type="ARBA" id="ARBA00022989"/>
    </source>
</evidence>
<dbReference type="PANTHER" id="PTHR23511">
    <property type="entry name" value="SYNAPTIC VESICLE GLYCOPROTEIN 2"/>
    <property type="match status" value="1"/>
</dbReference>
<name>A0A2A6C4B3_PRIPA</name>
<keyword evidence="7" id="KW-1185">Reference proteome</keyword>
<organism evidence="6 7">
    <name type="scientific">Pristionchus pacificus</name>
    <name type="common">Parasitic nematode worm</name>
    <dbReference type="NCBI Taxonomy" id="54126"/>
    <lineage>
        <taxon>Eukaryota</taxon>
        <taxon>Metazoa</taxon>
        <taxon>Ecdysozoa</taxon>
        <taxon>Nematoda</taxon>
        <taxon>Chromadorea</taxon>
        <taxon>Rhabditida</taxon>
        <taxon>Rhabditina</taxon>
        <taxon>Diplogasteromorpha</taxon>
        <taxon>Diplogasteroidea</taxon>
        <taxon>Neodiplogasteridae</taxon>
        <taxon>Pristionchus</taxon>
    </lineage>
</organism>
<keyword evidence="5" id="KW-0472">Membrane</keyword>
<evidence type="ECO:0000256" key="3">
    <source>
        <dbReference type="ARBA" id="ARBA00022692"/>
    </source>
</evidence>
<protein>
    <submittedName>
        <fullName evidence="6">Membrane transporter</fullName>
    </submittedName>
</protein>
<proteinExistence type="predicted"/>
<evidence type="ECO:0000256" key="5">
    <source>
        <dbReference type="ARBA" id="ARBA00023136"/>
    </source>
</evidence>
<reference evidence="6" key="2">
    <citation type="submission" date="2022-06" db="UniProtKB">
        <authorList>
            <consortium name="EnsemblMetazoa"/>
        </authorList>
    </citation>
    <scope>IDENTIFICATION</scope>
    <source>
        <strain evidence="6">PS312</strain>
    </source>
</reference>
<evidence type="ECO:0000256" key="1">
    <source>
        <dbReference type="ARBA" id="ARBA00004141"/>
    </source>
</evidence>
<dbReference type="EnsemblMetazoa" id="PPA40721.1">
    <property type="protein sequence ID" value="PPA40721.1"/>
    <property type="gene ID" value="WBGene00279090"/>
</dbReference>
<reference evidence="7" key="1">
    <citation type="journal article" date="2008" name="Nat. Genet.">
        <title>The Pristionchus pacificus genome provides a unique perspective on nematode lifestyle and parasitism.</title>
        <authorList>
            <person name="Dieterich C."/>
            <person name="Clifton S.W."/>
            <person name="Schuster L.N."/>
            <person name="Chinwalla A."/>
            <person name="Delehaunty K."/>
            <person name="Dinkelacker I."/>
            <person name="Fulton L."/>
            <person name="Fulton R."/>
            <person name="Godfrey J."/>
            <person name="Minx P."/>
            <person name="Mitreva M."/>
            <person name="Roeseler W."/>
            <person name="Tian H."/>
            <person name="Witte H."/>
            <person name="Yang S.P."/>
            <person name="Wilson R.K."/>
            <person name="Sommer R.J."/>
        </authorList>
    </citation>
    <scope>NUCLEOTIDE SEQUENCE [LARGE SCALE GENOMIC DNA]</scope>
    <source>
        <strain evidence="7">PS312</strain>
    </source>
</reference>
<dbReference type="SUPFAM" id="SSF103473">
    <property type="entry name" value="MFS general substrate transporter"/>
    <property type="match status" value="1"/>
</dbReference>
<accession>A0A8R1Z4J3</accession>
<dbReference type="InterPro" id="IPR011701">
    <property type="entry name" value="MFS"/>
</dbReference>
<keyword evidence="2" id="KW-0813">Transport</keyword>
<dbReference type="PANTHER" id="PTHR23511:SF5">
    <property type="entry name" value="MAJOR FACILITATOR-TYPE TRANSPORTER HXNZ-RELATED"/>
    <property type="match status" value="1"/>
</dbReference>
<sequence length="502" mass="55107">MDQMKKSDKEDIEREALVPQSTTTFTVTDAIEFSGFRKFQYVSCAICGLSWIASSTLIMLLAILGPSLKCEWQLSTVEQALCTTFVFAGWMVASPVWGRICDIYGRRKGLIATAAAGFIFGIFTVFSPSFYVFLACRFGVGFAVAGQAQSITHTSEFLPSANRAKWMIILKSFFAIGTAILTGLAIFILPNFGWRWLVAYAAFPMGFFGICCWWLPESARFDVAQGKIVEVSSESCYENKPKLFPARATLERIARFNGSSLPDGELVAENQESSSSNMVDLLKPSHRRTTIQLWFMWTLFGLLYYGVAIYTTLLLHSPADQCGVVDDHSSRVKRGAVVEPCRHLTSENYIDIIVTTMSEVPGYILTMYAVDIIGRRATFAIGFAIVSACSAALTICLPRFLTVTALFVCRSAIGAVFQAGYIYTSEVYPTSLRAQGLGVASGFGRFGSMITPLITRILFAHNLVFPAIVYVIGGIVGAVLSILLPIETRTNRVSKAVKTSQS</sequence>
<dbReference type="InterPro" id="IPR005829">
    <property type="entry name" value="Sugar_transporter_CS"/>
</dbReference>
<dbReference type="Gene3D" id="1.20.1250.20">
    <property type="entry name" value="MFS general substrate transporter like domains"/>
    <property type="match status" value="1"/>
</dbReference>
<evidence type="ECO:0000313" key="7">
    <source>
        <dbReference type="Proteomes" id="UP000005239"/>
    </source>
</evidence>
<accession>A0A2A6C4B3</accession>
<evidence type="ECO:0000313" key="6">
    <source>
        <dbReference type="EnsemblMetazoa" id="PPA40721.1"/>
    </source>
</evidence>
<dbReference type="AlphaFoldDB" id="A0A2A6C4B3"/>
<keyword evidence="3" id="KW-0812">Transmembrane</keyword>
<comment type="subcellular location">
    <subcellularLocation>
        <location evidence="1">Membrane</location>
        <topology evidence="1">Multi-pass membrane protein</topology>
    </subcellularLocation>
</comment>
<keyword evidence="4" id="KW-1133">Transmembrane helix</keyword>
<dbReference type="OrthoDB" id="4139357at2759"/>
<dbReference type="GO" id="GO:0022857">
    <property type="term" value="F:transmembrane transporter activity"/>
    <property type="evidence" value="ECO:0007669"/>
    <property type="project" value="InterPro"/>
</dbReference>
<dbReference type="Pfam" id="PF07690">
    <property type="entry name" value="MFS_1"/>
    <property type="match status" value="2"/>
</dbReference>